<dbReference type="GO" id="GO:0005737">
    <property type="term" value="C:cytoplasm"/>
    <property type="evidence" value="ECO:0007669"/>
    <property type="project" value="UniProtKB-SubCell"/>
</dbReference>
<evidence type="ECO:0000256" key="5">
    <source>
        <dbReference type="ARBA" id="ARBA00022630"/>
    </source>
</evidence>
<dbReference type="NCBIfam" id="TIGR00551">
    <property type="entry name" value="nadB"/>
    <property type="match status" value="1"/>
</dbReference>
<protein>
    <recommendedName>
        <fullName evidence="4 10">L-aspartate oxidase</fullName>
        <ecNumber evidence="4 10">1.4.3.16</ecNumber>
    </recommendedName>
</protein>
<comment type="caution">
    <text evidence="14">The sequence shown here is derived from an EMBL/GenBank/DDBJ whole genome shotgun (WGS) entry which is preliminary data.</text>
</comment>
<organism evidence="14 15">
    <name type="scientific">Candidatus Roizmanbacteria bacterium RIFCSPLOWO2_02_FULL_36_11</name>
    <dbReference type="NCBI Taxonomy" id="1802071"/>
    <lineage>
        <taxon>Bacteria</taxon>
        <taxon>Candidatus Roizmaniibacteriota</taxon>
    </lineage>
</organism>
<dbReference type="EC" id="1.4.3.16" evidence="4 10"/>
<dbReference type="Gene3D" id="3.50.50.60">
    <property type="entry name" value="FAD/NAD(P)-binding domain"/>
    <property type="match status" value="1"/>
</dbReference>
<sequence length="526" mass="58342">MENNYDALIIGSGIAGLTTAINLKKKSKSVAIYTKAKIDDCATSLAQGGIVAVLGNIDSYKAHIDDTLSAGKFINDKKAVSTLSHESKKAIDFLENSGVVFDKDAHNNIITSLEAAHSAKRIVHSSDFTGQNIEKALINTAKKIGIDFYSEVFVTKLLVKNGICFGVTYINLKDKSRKIEIQSTNSKSIVLATGGLGQLYKYTTNPSVSTGDGIVLANSAGAKISNMEFIQFHPTALKGDISPLFLLSESLRGEGGYLVDKTRRRIFINKLSRAELSPRDELAQAIYQMEITGKEIFLLFNHLNCERLKKRFPNIYRELKIRELDLCRSLIPVVPAAHYLCGGVNTDLNGQTNVKNLYAVGEVANTGVHGANRLASNSLLEGVVFGTRVAQNILNKMSTTKHSINKDHFLPIPLSDGRLKVVNVKKVIFTKNDLQKAVKIRRRLQDIMWQNVGIIRHQNLLKTTLYEVDKMITLFKKKKHGYLLDKEVLPSDLIYFMETLNMLQVAKLITQSAISRKKSLGCHYIL</sequence>
<comment type="cofactor">
    <cofactor evidence="1 11">
        <name>FAD</name>
        <dbReference type="ChEBI" id="CHEBI:57692"/>
    </cofactor>
</comment>
<comment type="catalytic activity">
    <reaction evidence="9">
        <text>L-aspartate + O2 = iminosuccinate + H2O2</text>
        <dbReference type="Rhea" id="RHEA:25876"/>
        <dbReference type="ChEBI" id="CHEBI:15379"/>
        <dbReference type="ChEBI" id="CHEBI:16240"/>
        <dbReference type="ChEBI" id="CHEBI:29991"/>
        <dbReference type="ChEBI" id="CHEBI:77875"/>
        <dbReference type="EC" id="1.4.3.16"/>
    </reaction>
    <physiologicalReaction direction="left-to-right" evidence="9">
        <dbReference type="Rhea" id="RHEA:25877"/>
    </physiologicalReaction>
</comment>
<dbReference type="PANTHER" id="PTHR42716">
    <property type="entry name" value="L-ASPARTATE OXIDASE"/>
    <property type="match status" value="1"/>
</dbReference>
<dbReference type="Gene3D" id="1.20.58.100">
    <property type="entry name" value="Fumarate reductase/succinate dehydrogenase flavoprotein-like, C-terminal domain"/>
    <property type="match status" value="1"/>
</dbReference>
<comment type="function">
    <text evidence="11">Catalyzes the oxidation of L-aspartate to iminoaspartate.</text>
</comment>
<dbReference type="InterPro" id="IPR003953">
    <property type="entry name" value="FAD-dep_OxRdtase_2_FAD-bd"/>
</dbReference>
<evidence type="ECO:0000259" key="12">
    <source>
        <dbReference type="Pfam" id="PF00890"/>
    </source>
</evidence>
<evidence type="ECO:0000256" key="4">
    <source>
        <dbReference type="ARBA" id="ARBA00012173"/>
    </source>
</evidence>
<keyword evidence="5 11" id="KW-0285">Flavoprotein</keyword>
<dbReference type="Pfam" id="PF02910">
    <property type="entry name" value="Succ_DH_flav_C"/>
    <property type="match status" value="1"/>
</dbReference>
<comment type="subcellular location">
    <subcellularLocation>
        <location evidence="11">Cytoplasm</location>
    </subcellularLocation>
</comment>
<dbReference type="SUPFAM" id="SSF51905">
    <property type="entry name" value="FAD/NAD(P)-binding domain"/>
    <property type="match status" value="1"/>
</dbReference>
<evidence type="ECO:0000256" key="6">
    <source>
        <dbReference type="ARBA" id="ARBA00022642"/>
    </source>
</evidence>
<evidence type="ECO:0000256" key="2">
    <source>
        <dbReference type="ARBA" id="ARBA00004950"/>
    </source>
</evidence>
<dbReference type="PRINTS" id="PR00368">
    <property type="entry name" value="FADPNR"/>
</dbReference>
<dbReference type="PANTHER" id="PTHR42716:SF2">
    <property type="entry name" value="L-ASPARTATE OXIDASE, CHLOROPLASTIC"/>
    <property type="match status" value="1"/>
</dbReference>
<evidence type="ECO:0000259" key="13">
    <source>
        <dbReference type="Pfam" id="PF02910"/>
    </source>
</evidence>
<evidence type="ECO:0000256" key="8">
    <source>
        <dbReference type="ARBA" id="ARBA00023002"/>
    </source>
</evidence>
<accession>A0A1F7JBE2</accession>
<dbReference type="AlphaFoldDB" id="A0A1F7JBE2"/>
<evidence type="ECO:0000256" key="9">
    <source>
        <dbReference type="ARBA" id="ARBA00048305"/>
    </source>
</evidence>
<evidence type="ECO:0000256" key="10">
    <source>
        <dbReference type="NCBIfam" id="TIGR00551"/>
    </source>
</evidence>
<dbReference type="InterPro" id="IPR005288">
    <property type="entry name" value="NadB"/>
</dbReference>
<evidence type="ECO:0000313" key="15">
    <source>
        <dbReference type="Proteomes" id="UP000177418"/>
    </source>
</evidence>
<evidence type="ECO:0000256" key="7">
    <source>
        <dbReference type="ARBA" id="ARBA00022827"/>
    </source>
</evidence>
<dbReference type="InterPro" id="IPR015939">
    <property type="entry name" value="Fum_Rdtase/Succ_DH_flav-like_C"/>
</dbReference>
<dbReference type="Pfam" id="PF00890">
    <property type="entry name" value="FAD_binding_2"/>
    <property type="match status" value="1"/>
</dbReference>
<feature type="domain" description="Fumarate reductase/succinate dehydrogenase flavoprotein-like C-terminal" evidence="13">
    <location>
        <begin position="441"/>
        <end position="524"/>
    </location>
</feature>
<reference evidence="14 15" key="1">
    <citation type="journal article" date="2016" name="Nat. Commun.">
        <title>Thousands of microbial genomes shed light on interconnected biogeochemical processes in an aquifer system.</title>
        <authorList>
            <person name="Anantharaman K."/>
            <person name="Brown C.T."/>
            <person name="Hug L.A."/>
            <person name="Sharon I."/>
            <person name="Castelle C.J."/>
            <person name="Probst A.J."/>
            <person name="Thomas B.C."/>
            <person name="Singh A."/>
            <person name="Wilkins M.J."/>
            <person name="Karaoz U."/>
            <person name="Brodie E.L."/>
            <person name="Williams K.H."/>
            <person name="Hubbard S.S."/>
            <person name="Banfield J.F."/>
        </authorList>
    </citation>
    <scope>NUCLEOTIDE SEQUENCE [LARGE SCALE GENOMIC DNA]</scope>
</reference>
<dbReference type="SUPFAM" id="SSF46977">
    <property type="entry name" value="Succinate dehydrogenase/fumarate reductase flavoprotein C-terminal domain"/>
    <property type="match status" value="1"/>
</dbReference>
<comment type="similarity">
    <text evidence="3 11">Belongs to the FAD-dependent oxidoreductase 2 family. NadB subfamily.</text>
</comment>
<evidence type="ECO:0000313" key="14">
    <source>
        <dbReference type="EMBL" id="OGK52929.1"/>
    </source>
</evidence>
<dbReference type="GO" id="GO:0034628">
    <property type="term" value="P:'de novo' NAD+ biosynthetic process from L-aspartate"/>
    <property type="evidence" value="ECO:0007669"/>
    <property type="project" value="TreeGrafter"/>
</dbReference>
<keyword evidence="7 11" id="KW-0274">FAD</keyword>
<dbReference type="EMBL" id="MGAV01000028">
    <property type="protein sequence ID" value="OGK52929.1"/>
    <property type="molecule type" value="Genomic_DNA"/>
</dbReference>
<dbReference type="InterPro" id="IPR027477">
    <property type="entry name" value="Succ_DH/fumarate_Rdtase_cat_sf"/>
</dbReference>
<keyword evidence="8 11" id="KW-0560">Oxidoreductase</keyword>
<dbReference type="SUPFAM" id="SSF56425">
    <property type="entry name" value="Succinate dehydrogenase/fumarate reductase flavoprotein, catalytic domain"/>
    <property type="match status" value="1"/>
</dbReference>
<dbReference type="Gene3D" id="3.90.700.10">
    <property type="entry name" value="Succinate dehydrogenase/fumarate reductase flavoprotein, catalytic domain"/>
    <property type="match status" value="1"/>
</dbReference>
<feature type="domain" description="FAD-dependent oxidoreductase 2 FAD-binding" evidence="12">
    <location>
        <begin position="6"/>
        <end position="379"/>
    </location>
</feature>
<keyword evidence="6 11" id="KW-0662">Pyridine nucleotide biosynthesis</keyword>
<evidence type="ECO:0000256" key="1">
    <source>
        <dbReference type="ARBA" id="ARBA00001974"/>
    </source>
</evidence>
<comment type="pathway">
    <text evidence="2 11">Cofactor biosynthesis; NAD(+) biosynthesis; iminoaspartate from L-aspartate (oxidase route): step 1/1.</text>
</comment>
<dbReference type="Proteomes" id="UP000177418">
    <property type="component" value="Unassembled WGS sequence"/>
</dbReference>
<dbReference type="InterPro" id="IPR036188">
    <property type="entry name" value="FAD/NAD-bd_sf"/>
</dbReference>
<dbReference type="GO" id="GO:0008734">
    <property type="term" value="F:L-aspartate oxidase activity"/>
    <property type="evidence" value="ECO:0007669"/>
    <property type="project" value="UniProtKB-UniRule"/>
</dbReference>
<evidence type="ECO:0000256" key="3">
    <source>
        <dbReference type="ARBA" id="ARBA00008562"/>
    </source>
</evidence>
<dbReference type="UniPathway" id="UPA00253">
    <property type="reaction ID" value="UER00326"/>
</dbReference>
<dbReference type="InterPro" id="IPR037099">
    <property type="entry name" value="Fum_R/Succ_DH_flav-like_C_sf"/>
</dbReference>
<gene>
    <name evidence="14" type="ORF">A3H78_04200</name>
</gene>
<evidence type="ECO:0000256" key="11">
    <source>
        <dbReference type="RuleBase" id="RU362049"/>
    </source>
</evidence>
<name>A0A1F7JBE2_9BACT</name>
<proteinExistence type="inferred from homology"/>